<evidence type="ECO:0000256" key="1">
    <source>
        <dbReference type="SAM" id="Phobius"/>
    </source>
</evidence>
<dbReference type="OrthoDB" id="4755186at2759"/>
<organism evidence="3 4">
    <name type="scientific">Fusarium zealandicum</name>
    <dbReference type="NCBI Taxonomy" id="1053134"/>
    <lineage>
        <taxon>Eukaryota</taxon>
        <taxon>Fungi</taxon>
        <taxon>Dikarya</taxon>
        <taxon>Ascomycota</taxon>
        <taxon>Pezizomycotina</taxon>
        <taxon>Sordariomycetes</taxon>
        <taxon>Hypocreomycetidae</taxon>
        <taxon>Hypocreales</taxon>
        <taxon>Nectriaceae</taxon>
        <taxon>Fusarium</taxon>
        <taxon>Fusarium staphyleae species complex</taxon>
    </lineage>
</organism>
<keyword evidence="1" id="KW-0812">Transmembrane</keyword>
<evidence type="ECO:0000313" key="4">
    <source>
        <dbReference type="Proteomes" id="UP000635477"/>
    </source>
</evidence>
<sequence>MATRFNGLFAVAAATSLIQATTAFDPAKDRWLCQQDDAICVTSFVWCSTNNDDSAKGCSYPNNTWPYYNRDEGKNPAMVLWDQEYTISWNGTDDDYNTLIEWHFVRDPDSPNNSSSLTWSKGEFYKRNLTYWKYSADFKDLAADFPTKDHDDIDADQVRAAASNLNNVWAVSQPERPYEGEGRVHGNPWRDKSEQFIIMDDDVVQYLQTQREMAREDERRKWEKGVGIGAGIGAPILMAAAFIAGRLLAGKNLKVQKRSGYKSVGEYHSGYNEANLGGQ</sequence>
<reference evidence="3" key="1">
    <citation type="journal article" date="2020" name="BMC Genomics">
        <title>Correction to: Identification and distribution of gene clusters required for synthesis of sphingolipid metabolism inhibitors in diverse species of the filamentous fungus Fusarium.</title>
        <authorList>
            <person name="Kim H.S."/>
            <person name="Lohmar J.M."/>
            <person name="Busman M."/>
            <person name="Brown D.W."/>
            <person name="Naumann T.A."/>
            <person name="Divon H.H."/>
            <person name="Lysoe E."/>
            <person name="Uhlig S."/>
            <person name="Proctor R.H."/>
        </authorList>
    </citation>
    <scope>NUCLEOTIDE SEQUENCE</scope>
    <source>
        <strain evidence="3">NRRL 22465</strain>
    </source>
</reference>
<keyword evidence="1" id="KW-0472">Membrane</keyword>
<evidence type="ECO:0000256" key="2">
    <source>
        <dbReference type="SAM" id="SignalP"/>
    </source>
</evidence>
<dbReference type="AlphaFoldDB" id="A0A8H4XNE0"/>
<feature type="transmembrane region" description="Helical" evidence="1">
    <location>
        <begin position="226"/>
        <end position="249"/>
    </location>
</feature>
<dbReference type="EMBL" id="JABEYC010000159">
    <property type="protein sequence ID" value="KAF4981604.1"/>
    <property type="molecule type" value="Genomic_DNA"/>
</dbReference>
<accession>A0A8H4XNE0</accession>
<keyword evidence="1" id="KW-1133">Transmembrane helix</keyword>
<comment type="caution">
    <text evidence="3">The sequence shown here is derived from an EMBL/GenBank/DDBJ whole genome shotgun (WGS) entry which is preliminary data.</text>
</comment>
<reference evidence="3" key="2">
    <citation type="submission" date="2020-05" db="EMBL/GenBank/DDBJ databases">
        <authorList>
            <person name="Kim H.-S."/>
            <person name="Proctor R.H."/>
            <person name="Brown D.W."/>
        </authorList>
    </citation>
    <scope>NUCLEOTIDE SEQUENCE</scope>
    <source>
        <strain evidence="3">NRRL 22465</strain>
    </source>
</reference>
<name>A0A8H4XNE0_9HYPO</name>
<feature type="chain" id="PRO_5034486864" evidence="2">
    <location>
        <begin position="24"/>
        <end position="279"/>
    </location>
</feature>
<proteinExistence type="predicted"/>
<keyword evidence="4" id="KW-1185">Reference proteome</keyword>
<keyword evidence="2" id="KW-0732">Signal</keyword>
<protein>
    <submittedName>
        <fullName evidence="3">Uncharacterized protein</fullName>
    </submittedName>
</protein>
<gene>
    <name evidence="3" type="ORF">FZEAL_2616</name>
</gene>
<feature type="signal peptide" evidence="2">
    <location>
        <begin position="1"/>
        <end position="23"/>
    </location>
</feature>
<evidence type="ECO:0000313" key="3">
    <source>
        <dbReference type="EMBL" id="KAF4981604.1"/>
    </source>
</evidence>
<dbReference type="Proteomes" id="UP000635477">
    <property type="component" value="Unassembled WGS sequence"/>
</dbReference>